<dbReference type="AlphaFoldDB" id="A0A2U2CB13"/>
<dbReference type="Proteomes" id="UP000244940">
    <property type="component" value="Unassembled WGS sequence"/>
</dbReference>
<keyword evidence="2" id="KW-1185">Reference proteome</keyword>
<accession>A0A2U2CB13</accession>
<comment type="caution">
    <text evidence="1">The sequence shown here is derived from an EMBL/GenBank/DDBJ whole genome shotgun (WGS) entry which is preliminary data.</text>
</comment>
<evidence type="ECO:0000313" key="2">
    <source>
        <dbReference type="Proteomes" id="UP000244940"/>
    </source>
</evidence>
<gene>
    <name evidence="1" type="ORF">C4N9_09140</name>
</gene>
<proteinExistence type="predicted"/>
<sequence>MRPPGQAQVDAARADDRWARAYAGSAFMEMPTDFTAALSASPAATVSFRKPSRARMFAIYLRLQRIKRAENRMRAIRQITAELAVGQVP</sequence>
<dbReference type="OrthoDB" id="9796999at2"/>
<dbReference type="EMBL" id="QEYD01000005">
    <property type="protein sequence ID" value="PWE28974.1"/>
    <property type="molecule type" value="Genomic_DNA"/>
</dbReference>
<dbReference type="GeneID" id="300785035"/>
<reference evidence="1 2" key="1">
    <citation type="submission" date="2018-05" db="EMBL/GenBank/DDBJ databases">
        <title>Pararhodobacter marina sp. nov., isolated from deep-sea water of the Indian Ocean.</title>
        <authorList>
            <person name="Lai Q.Sr."/>
            <person name="Liu X."/>
            <person name="Shao Z."/>
        </authorList>
    </citation>
    <scope>NUCLEOTIDE SEQUENCE [LARGE SCALE GENOMIC DNA]</scope>
    <source>
        <strain evidence="1 2">CIC4N-9</strain>
    </source>
</reference>
<evidence type="ECO:0000313" key="1">
    <source>
        <dbReference type="EMBL" id="PWE28974.1"/>
    </source>
</evidence>
<organism evidence="1 2">
    <name type="scientific">Pararhodobacter marinus</name>
    <dbReference type="NCBI Taxonomy" id="2184063"/>
    <lineage>
        <taxon>Bacteria</taxon>
        <taxon>Pseudomonadati</taxon>
        <taxon>Pseudomonadota</taxon>
        <taxon>Alphaproteobacteria</taxon>
        <taxon>Rhodobacterales</taxon>
        <taxon>Paracoccaceae</taxon>
        <taxon>Pararhodobacter</taxon>
    </lineage>
</organism>
<dbReference type="Pfam" id="PF13376">
    <property type="entry name" value="OmdA"/>
    <property type="match status" value="1"/>
</dbReference>
<protein>
    <submittedName>
        <fullName evidence="1">Uncharacterized protein</fullName>
    </submittedName>
</protein>
<name>A0A2U2CB13_9RHOB</name>
<dbReference type="RefSeq" id="WP_109533023.1">
    <property type="nucleotide sequence ID" value="NZ_QEYD01000005.1"/>
</dbReference>